<gene>
    <name evidence="7" type="ORF">SAMN06295960_3664</name>
</gene>
<evidence type="ECO:0000313" key="7">
    <source>
        <dbReference type="EMBL" id="SMG54109.1"/>
    </source>
</evidence>
<dbReference type="Proteomes" id="UP000193834">
    <property type="component" value="Unassembled WGS sequence"/>
</dbReference>
<feature type="transmembrane region" description="Helical" evidence="6">
    <location>
        <begin position="33"/>
        <end position="50"/>
    </location>
</feature>
<evidence type="ECO:0000256" key="3">
    <source>
        <dbReference type="ARBA" id="ARBA00022692"/>
    </source>
</evidence>
<name>A0A1X7LLT0_9BACL</name>
<keyword evidence="4 6" id="KW-1133">Transmembrane helix</keyword>
<dbReference type="NCBIfam" id="TIGR02872">
    <property type="entry name" value="spore_ytvI"/>
    <property type="match status" value="1"/>
</dbReference>
<protein>
    <submittedName>
        <fullName evidence="7">Sporulation integral membrane protein YtvI</fullName>
    </submittedName>
</protein>
<dbReference type="Pfam" id="PF01594">
    <property type="entry name" value="AI-2E_transport"/>
    <property type="match status" value="1"/>
</dbReference>
<feature type="transmembrane region" description="Helical" evidence="6">
    <location>
        <begin position="9"/>
        <end position="27"/>
    </location>
</feature>
<evidence type="ECO:0000256" key="4">
    <source>
        <dbReference type="ARBA" id="ARBA00022989"/>
    </source>
</evidence>
<feature type="transmembrane region" description="Helical" evidence="6">
    <location>
        <begin position="165"/>
        <end position="189"/>
    </location>
</feature>
<dbReference type="EMBL" id="FXAZ01000005">
    <property type="protein sequence ID" value="SMG54109.1"/>
    <property type="molecule type" value="Genomic_DNA"/>
</dbReference>
<dbReference type="InterPro" id="IPR014227">
    <property type="entry name" value="YtvI-like"/>
</dbReference>
<dbReference type="AlphaFoldDB" id="A0A1X7LLT0"/>
<keyword evidence="5 6" id="KW-0472">Membrane</keyword>
<feature type="transmembrane region" description="Helical" evidence="6">
    <location>
        <begin position="328"/>
        <end position="353"/>
    </location>
</feature>
<evidence type="ECO:0000313" key="8">
    <source>
        <dbReference type="Proteomes" id="UP000193834"/>
    </source>
</evidence>
<feature type="transmembrane region" description="Helical" evidence="6">
    <location>
        <begin position="62"/>
        <end position="84"/>
    </location>
</feature>
<feature type="transmembrane region" description="Helical" evidence="6">
    <location>
        <begin position="256"/>
        <end position="281"/>
    </location>
</feature>
<proteinExistence type="inferred from homology"/>
<evidence type="ECO:0000256" key="6">
    <source>
        <dbReference type="SAM" id="Phobius"/>
    </source>
</evidence>
<evidence type="ECO:0000256" key="1">
    <source>
        <dbReference type="ARBA" id="ARBA00004141"/>
    </source>
</evidence>
<dbReference type="InterPro" id="IPR002549">
    <property type="entry name" value="AI-2E-like"/>
</dbReference>
<dbReference type="PANTHER" id="PTHR21716:SF68">
    <property type="entry name" value="TRANSPORT PROTEIN YTVI-RELATED"/>
    <property type="match status" value="1"/>
</dbReference>
<organism evidence="7 8">
    <name type="scientific">Paenibacillus aquistagni</name>
    <dbReference type="NCBI Taxonomy" id="1852522"/>
    <lineage>
        <taxon>Bacteria</taxon>
        <taxon>Bacillati</taxon>
        <taxon>Bacillota</taxon>
        <taxon>Bacilli</taxon>
        <taxon>Bacillales</taxon>
        <taxon>Paenibacillaceae</taxon>
        <taxon>Paenibacillus</taxon>
    </lineage>
</organism>
<comment type="subcellular location">
    <subcellularLocation>
        <location evidence="1">Membrane</location>
        <topology evidence="1">Multi-pass membrane protein</topology>
    </subcellularLocation>
</comment>
<dbReference type="GO" id="GO:0055085">
    <property type="term" value="P:transmembrane transport"/>
    <property type="evidence" value="ECO:0007669"/>
    <property type="project" value="TreeGrafter"/>
</dbReference>
<evidence type="ECO:0000256" key="5">
    <source>
        <dbReference type="ARBA" id="ARBA00023136"/>
    </source>
</evidence>
<feature type="transmembrane region" description="Helical" evidence="6">
    <location>
        <begin position="231"/>
        <end position="250"/>
    </location>
</feature>
<feature type="transmembrane region" description="Helical" evidence="6">
    <location>
        <begin position="288"/>
        <end position="308"/>
    </location>
</feature>
<dbReference type="STRING" id="1852522.SAMN06295960_3664"/>
<evidence type="ECO:0000256" key="2">
    <source>
        <dbReference type="ARBA" id="ARBA00009773"/>
    </source>
</evidence>
<comment type="similarity">
    <text evidence="2">Belongs to the autoinducer-2 exporter (AI-2E) (TC 2.A.86) family.</text>
</comment>
<sequence length="371" mass="41179">MHTIKWSRFLRVLFIVCLSLAIFAALYVMVPLLYPFILAWLIALLMNPLVNGMQQLFRFPRWLSVTVALGLFFSAMLTITAAAITRIVKEIISLSFSIQDYLDQWRELFMHMLEQEEVQNLLFAINSLYSDNPNLQDTINANIAKTAESVTNTITTLVSGLLNSIVLILSSLPNIATITLVVLLAAFFISKDWKRWLTLVKSVVPKNMHKPIQTIWADLQKALFGYLRAQFILISITAVVITIGLMMIGVDYAVTIGMLIGIVDLLPYLGVGAVMVPWIAYCFITGDASIGIGLSILYGIVLVARQVMEPKVLASSVGLDPLLTLVAMFVGLKLFGVFGLIIGPVSLVIGAAIHRANLWGDLQRYIIYGRR</sequence>
<keyword evidence="3 6" id="KW-0812">Transmembrane</keyword>
<dbReference type="GO" id="GO:0016020">
    <property type="term" value="C:membrane"/>
    <property type="evidence" value="ECO:0007669"/>
    <property type="project" value="UniProtKB-SubCell"/>
</dbReference>
<dbReference type="PANTHER" id="PTHR21716">
    <property type="entry name" value="TRANSMEMBRANE PROTEIN"/>
    <property type="match status" value="1"/>
</dbReference>
<dbReference type="RefSeq" id="WP_085496851.1">
    <property type="nucleotide sequence ID" value="NZ_FXAZ01000005.1"/>
</dbReference>
<reference evidence="7 8" key="1">
    <citation type="submission" date="2017-04" db="EMBL/GenBank/DDBJ databases">
        <authorList>
            <person name="Afonso C.L."/>
            <person name="Miller P.J."/>
            <person name="Scott M.A."/>
            <person name="Spackman E."/>
            <person name="Goraichik I."/>
            <person name="Dimitrov K.M."/>
            <person name="Suarez D.L."/>
            <person name="Swayne D.E."/>
        </authorList>
    </citation>
    <scope>NUCLEOTIDE SEQUENCE [LARGE SCALE GENOMIC DNA]</scope>
    <source>
        <strain evidence="7 8">11</strain>
    </source>
</reference>
<dbReference type="OrthoDB" id="9774361at2"/>
<keyword evidence="8" id="KW-1185">Reference proteome</keyword>
<accession>A0A1X7LLT0</accession>